<dbReference type="EMBL" id="AP004071">
    <property type="protein sequence ID" value="BAD07572.1"/>
    <property type="molecule type" value="Genomic_DNA"/>
</dbReference>
<accession>Q6ZHC7</accession>
<evidence type="ECO:0000256" key="1">
    <source>
        <dbReference type="SAM" id="MobiDB-lite"/>
    </source>
</evidence>
<name>Q6ZHC7_ORYSJ</name>
<sequence>MGPRCGGERAVAGGEKGRDAAAGGRETSGEKGTSPAAPPRPWLRTTSTSTSASSAAG</sequence>
<evidence type="ECO:0000313" key="2">
    <source>
        <dbReference type="EMBL" id="BAD07572.1"/>
    </source>
</evidence>
<dbReference type="Proteomes" id="UP000000763">
    <property type="component" value="Chromosome 2"/>
</dbReference>
<evidence type="ECO:0000313" key="3">
    <source>
        <dbReference type="Proteomes" id="UP000000763"/>
    </source>
</evidence>
<dbReference type="AlphaFoldDB" id="Q6ZHC7"/>
<protein>
    <submittedName>
        <fullName evidence="2">Uncharacterized protein</fullName>
    </submittedName>
</protein>
<proteinExistence type="predicted"/>
<reference evidence="3" key="2">
    <citation type="journal article" date="2008" name="Nucleic Acids Res.">
        <title>The rice annotation project database (RAP-DB): 2008 update.</title>
        <authorList>
            <consortium name="The rice annotation project (RAP)"/>
        </authorList>
    </citation>
    <scope>GENOME REANNOTATION</scope>
    <source>
        <strain evidence="3">cv. Nipponbare</strain>
    </source>
</reference>
<feature type="region of interest" description="Disordered" evidence="1">
    <location>
        <begin position="1"/>
        <end position="57"/>
    </location>
</feature>
<gene>
    <name evidence="2" type="primary">OJ1717_A09.25</name>
</gene>
<organism evidence="2 3">
    <name type="scientific">Oryza sativa subsp. japonica</name>
    <name type="common">Rice</name>
    <dbReference type="NCBI Taxonomy" id="39947"/>
    <lineage>
        <taxon>Eukaryota</taxon>
        <taxon>Viridiplantae</taxon>
        <taxon>Streptophyta</taxon>
        <taxon>Embryophyta</taxon>
        <taxon>Tracheophyta</taxon>
        <taxon>Spermatophyta</taxon>
        <taxon>Magnoliopsida</taxon>
        <taxon>Liliopsida</taxon>
        <taxon>Poales</taxon>
        <taxon>Poaceae</taxon>
        <taxon>BOP clade</taxon>
        <taxon>Oryzoideae</taxon>
        <taxon>Oryzeae</taxon>
        <taxon>Oryzinae</taxon>
        <taxon>Oryza</taxon>
        <taxon>Oryza sativa</taxon>
    </lineage>
</organism>
<feature type="compositionally biased region" description="Low complexity" evidence="1">
    <location>
        <begin position="45"/>
        <end position="57"/>
    </location>
</feature>
<reference evidence="3" key="1">
    <citation type="journal article" date="2005" name="Nature">
        <title>The map-based sequence of the rice genome.</title>
        <authorList>
            <consortium name="International rice genome sequencing project (IRGSP)"/>
            <person name="Matsumoto T."/>
            <person name="Wu J."/>
            <person name="Kanamori H."/>
            <person name="Katayose Y."/>
            <person name="Fujisawa M."/>
            <person name="Namiki N."/>
            <person name="Mizuno H."/>
            <person name="Yamamoto K."/>
            <person name="Antonio B.A."/>
            <person name="Baba T."/>
            <person name="Sakata K."/>
            <person name="Nagamura Y."/>
            <person name="Aoki H."/>
            <person name="Arikawa K."/>
            <person name="Arita K."/>
            <person name="Bito T."/>
            <person name="Chiden Y."/>
            <person name="Fujitsuka N."/>
            <person name="Fukunaka R."/>
            <person name="Hamada M."/>
            <person name="Harada C."/>
            <person name="Hayashi A."/>
            <person name="Hijishita S."/>
            <person name="Honda M."/>
            <person name="Hosokawa S."/>
            <person name="Ichikawa Y."/>
            <person name="Idonuma A."/>
            <person name="Iijima M."/>
            <person name="Ikeda M."/>
            <person name="Ikeno M."/>
            <person name="Ito K."/>
            <person name="Ito S."/>
            <person name="Ito T."/>
            <person name="Ito Y."/>
            <person name="Ito Y."/>
            <person name="Iwabuchi A."/>
            <person name="Kamiya K."/>
            <person name="Karasawa W."/>
            <person name="Kurita K."/>
            <person name="Katagiri S."/>
            <person name="Kikuta A."/>
            <person name="Kobayashi H."/>
            <person name="Kobayashi N."/>
            <person name="Machita K."/>
            <person name="Maehara T."/>
            <person name="Masukawa M."/>
            <person name="Mizubayashi T."/>
            <person name="Mukai Y."/>
            <person name="Nagasaki H."/>
            <person name="Nagata Y."/>
            <person name="Naito S."/>
            <person name="Nakashima M."/>
            <person name="Nakama Y."/>
            <person name="Nakamichi Y."/>
            <person name="Nakamura M."/>
            <person name="Meguro A."/>
            <person name="Negishi M."/>
            <person name="Ohta I."/>
            <person name="Ohta T."/>
            <person name="Okamoto M."/>
            <person name="Ono N."/>
            <person name="Saji S."/>
            <person name="Sakaguchi M."/>
            <person name="Sakai K."/>
            <person name="Shibata M."/>
            <person name="Shimokawa T."/>
            <person name="Song J."/>
            <person name="Takazaki Y."/>
            <person name="Terasawa K."/>
            <person name="Tsugane M."/>
            <person name="Tsuji K."/>
            <person name="Ueda S."/>
            <person name="Waki K."/>
            <person name="Yamagata H."/>
            <person name="Yamamoto M."/>
            <person name="Yamamoto S."/>
            <person name="Yamane H."/>
            <person name="Yoshiki S."/>
            <person name="Yoshihara R."/>
            <person name="Yukawa K."/>
            <person name="Zhong H."/>
            <person name="Yano M."/>
            <person name="Yuan Q."/>
            <person name="Ouyang S."/>
            <person name="Liu J."/>
            <person name="Jones K.M."/>
            <person name="Gansberger K."/>
            <person name="Moffat K."/>
            <person name="Hill J."/>
            <person name="Bera J."/>
            <person name="Fadrosh D."/>
            <person name="Jin S."/>
            <person name="Johri S."/>
            <person name="Kim M."/>
            <person name="Overton L."/>
            <person name="Reardon M."/>
            <person name="Tsitrin T."/>
            <person name="Vuong H."/>
            <person name="Weaver B."/>
            <person name="Ciecko A."/>
            <person name="Tallon L."/>
            <person name="Jackson J."/>
            <person name="Pai G."/>
            <person name="Aken S.V."/>
            <person name="Utterback T."/>
            <person name="Reidmuller S."/>
            <person name="Feldblyum T."/>
            <person name="Hsiao J."/>
            <person name="Zismann V."/>
            <person name="Iobst S."/>
            <person name="de Vazeille A.R."/>
            <person name="Buell C.R."/>
            <person name="Ying K."/>
            <person name="Li Y."/>
            <person name="Lu T."/>
            <person name="Huang Y."/>
            <person name="Zhao Q."/>
            <person name="Feng Q."/>
            <person name="Zhang L."/>
            <person name="Zhu J."/>
            <person name="Weng Q."/>
            <person name="Mu J."/>
            <person name="Lu Y."/>
            <person name="Fan D."/>
            <person name="Liu Y."/>
            <person name="Guan J."/>
            <person name="Zhang Y."/>
            <person name="Yu S."/>
            <person name="Liu X."/>
            <person name="Zhang Y."/>
            <person name="Hong G."/>
            <person name="Han B."/>
            <person name="Choisne N."/>
            <person name="Demange N."/>
            <person name="Orjeda G."/>
            <person name="Samain S."/>
            <person name="Cattolico L."/>
            <person name="Pelletier E."/>
            <person name="Couloux A."/>
            <person name="Segurens B."/>
            <person name="Wincker P."/>
            <person name="D'Hont A."/>
            <person name="Scarpelli C."/>
            <person name="Weissenbach J."/>
            <person name="Salanoubat M."/>
            <person name="Quetier F."/>
            <person name="Yu Y."/>
            <person name="Kim H.R."/>
            <person name="Rambo T."/>
            <person name="Currie J."/>
            <person name="Collura K."/>
            <person name="Luo M."/>
            <person name="Yang T."/>
            <person name="Ammiraju J.S.S."/>
            <person name="Engler F."/>
            <person name="Soderlund C."/>
            <person name="Wing R.A."/>
            <person name="Palmer L.E."/>
            <person name="de la Bastide M."/>
            <person name="Spiegel L."/>
            <person name="Nascimento L."/>
            <person name="Zutavern T."/>
            <person name="O'Shaughnessy A."/>
            <person name="Dike S."/>
            <person name="Dedhia N."/>
            <person name="Preston R."/>
            <person name="Balija V."/>
            <person name="McCombie W.R."/>
            <person name="Chow T."/>
            <person name="Chen H."/>
            <person name="Chung M."/>
            <person name="Chen C."/>
            <person name="Shaw J."/>
            <person name="Wu H."/>
            <person name="Hsiao K."/>
            <person name="Chao Y."/>
            <person name="Chu M."/>
            <person name="Cheng C."/>
            <person name="Hour A."/>
            <person name="Lee P."/>
            <person name="Lin S."/>
            <person name="Lin Y."/>
            <person name="Liou J."/>
            <person name="Liu S."/>
            <person name="Hsing Y."/>
            <person name="Raghuvanshi S."/>
            <person name="Mohanty A."/>
            <person name="Bharti A.K."/>
            <person name="Gaur A."/>
            <person name="Gupta V."/>
            <person name="Kumar D."/>
            <person name="Ravi V."/>
            <person name="Vij S."/>
            <person name="Kapur A."/>
            <person name="Khurana P."/>
            <person name="Khurana P."/>
            <person name="Khurana J.P."/>
            <person name="Tyagi A.K."/>
            <person name="Gaikwad K."/>
            <person name="Singh A."/>
            <person name="Dalal V."/>
            <person name="Srivastava S."/>
            <person name="Dixit A."/>
            <person name="Pal A.K."/>
            <person name="Ghazi I.A."/>
            <person name="Yadav M."/>
            <person name="Pandit A."/>
            <person name="Bhargava A."/>
            <person name="Sureshbabu K."/>
            <person name="Batra K."/>
            <person name="Sharma T.R."/>
            <person name="Mohapatra T."/>
            <person name="Singh N.K."/>
            <person name="Messing J."/>
            <person name="Nelson A.B."/>
            <person name="Fuks G."/>
            <person name="Kavchok S."/>
            <person name="Keizer G."/>
            <person name="Linton E."/>
            <person name="Llaca V."/>
            <person name="Song R."/>
            <person name="Tanyolac B."/>
            <person name="Young S."/>
            <person name="Ho-Il K."/>
            <person name="Hahn J.H."/>
            <person name="Sangsakoo G."/>
            <person name="Vanavichit A."/>
            <person name="de Mattos Luiz.A.T."/>
            <person name="Zimmer P.D."/>
            <person name="Malone G."/>
            <person name="Dellagostin O."/>
            <person name="de Oliveira A.C."/>
            <person name="Bevan M."/>
            <person name="Bancroft I."/>
            <person name="Minx P."/>
            <person name="Cordum H."/>
            <person name="Wilson R."/>
            <person name="Cheng Z."/>
            <person name="Jin W."/>
            <person name="Jiang J."/>
            <person name="Leong S.A."/>
            <person name="Iwama H."/>
            <person name="Gojobori T."/>
            <person name="Itoh T."/>
            <person name="Niimura Y."/>
            <person name="Fujii Y."/>
            <person name="Habara T."/>
            <person name="Sakai H."/>
            <person name="Sato Y."/>
            <person name="Wilson G."/>
            <person name="Kumar K."/>
            <person name="McCouch S."/>
            <person name="Juretic N."/>
            <person name="Hoen D."/>
            <person name="Wright S."/>
            <person name="Bruskiewich R."/>
            <person name="Bureau T."/>
            <person name="Miyao A."/>
            <person name="Hirochika H."/>
            <person name="Nishikawa T."/>
            <person name="Kadowaki K."/>
            <person name="Sugiura M."/>
            <person name="Burr B."/>
            <person name="Sasaki T."/>
        </authorList>
    </citation>
    <scope>NUCLEOTIDE SEQUENCE [LARGE SCALE GENOMIC DNA]</scope>
    <source>
        <strain evidence="3">cv. Nipponbare</strain>
    </source>
</reference>